<dbReference type="InterPro" id="IPR050950">
    <property type="entry name" value="HTH-type_LysR_regulators"/>
</dbReference>
<proteinExistence type="inferred from homology"/>
<dbReference type="PROSITE" id="PS50931">
    <property type="entry name" value="HTH_LYSR"/>
    <property type="match status" value="1"/>
</dbReference>
<dbReference type="GO" id="GO:0003677">
    <property type="term" value="F:DNA binding"/>
    <property type="evidence" value="ECO:0007669"/>
    <property type="project" value="UniProtKB-KW"/>
</dbReference>
<dbReference type="GO" id="GO:0005829">
    <property type="term" value="C:cytosol"/>
    <property type="evidence" value="ECO:0007669"/>
    <property type="project" value="TreeGrafter"/>
</dbReference>
<evidence type="ECO:0000313" key="7">
    <source>
        <dbReference type="Proteomes" id="UP000281915"/>
    </source>
</evidence>
<keyword evidence="4" id="KW-0804">Transcription</keyword>
<dbReference type="SUPFAM" id="SSF46785">
    <property type="entry name" value="Winged helix' DNA-binding domain"/>
    <property type="match status" value="1"/>
</dbReference>
<sequence>MTLGQLQVFIAVAETRHITRAAEALGFTQSAVSQMIRSLEDDLGVPLFHRSRNGVAPTSIGERMLRHAREILRLTSCMKEEASAARGVETGTLRIGSIHSVSNKILPGLIGSFRKRFPQVEIVLFEGEYEEVNSWITSSVVDVSFTTSPEKDMTTFPLTSDEMMVFVPEEHPLKDEPFLSFSHIKNNCFIMPKDDCIKKLLQENGLQSNVTFEVRDASTILAMVQEWVGVTILPQLYIPEVLPKVVSIPLRPKITRELVIAIRNSQCVSPMAAEFILHGQSYTKDRFIGVNQ</sequence>
<dbReference type="SUPFAM" id="SSF53850">
    <property type="entry name" value="Periplasmic binding protein-like II"/>
    <property type="match status" value="1"/>
</dbReference>
<dbReference type="FunFam" id="1.10.10.10:FF:000001">
    <property type="entry name" value="LysR family transcriptional regulator"/>
    <property type="match status" value="1"/>
</dbReference>
<dbReference type="Gene3D" id="1.10.10.10">
    <property type="entry name" value="Winged helix-like DNA-binding domain superfamily/Winged helix DNA-binding domain"/>
    <property type="match status" value="1"/>
</dbReference>
<feature type="domain" description="HTH lysR-type" evidence="5">
    <location>
        <begin position="1"/>
        <end position="58"/>
    </location>
</feature>
<evidence type="ECO:0000256" key="2">
    <source>
        <dbReference type="ARBA" id="ARBA00023015"/>
    </source>
</evidence>
<protein>
    <submittedName>
        <fullName evidence="6">LysR family transcriptional regulator</fullName>
    </submittedName>
</protein>
<dbReference type="GO" id="GO:0003700">
    <property type="term" value="F:DNA-binding transcription factor activity"/>
    <property type="evidence" value="ECO:0007669"/>
    <property type="project" value="InterPro"/>
</dbReference>
<dbReference type="InterPro" id="IPR005119">
    <property type="entry name" value="LysR_subst-bd"/>
</dbReference>
<evidence type="ECO:0000256" key="1">
    <source>
        <dbReference type="ARBA" id="ARBA00009437"/>
    </source>
</evidence>
<dbReference type="Proteomes" id="UP000281915">
    <property type="component" value="Unassembled WGS sequence"/>
</dbReference>
<dbReference type="Gene3D" id="3.40.190.290">
    <property type="match status" value="1"/>
</dbReference>
<dbReference type="Pfam" id="PF03466">
    <property type="entry name" value="LysR_substrate"/>
    <property type="match status" value="1"/>
</dbReference>
<reference evidence="6 7" key="1">
    <citation type="submission" date="2018-10" db="EMBL/GenBank/DDBJ databases">
        <title>Phylogenomics of Brevibacillus.</title>
        <authorList>
            <person name="Dunlap C."/>
        </authorList>
    </citation>
    <scope>NUCLEOTIDE SEQUENCE [LARGE SCALE GENOMIC DNA]</scope>
    <source>
        <strain evidence="6 7">JCM 15085</strain>
    </source>
</reference>
<dbReference type="CDD" id="cd05466">
    <property type="entry name" value="PBP2_LTTR_substrate"/>
    <property type="match status" value="1"/>
</dbReference>
<dbReference type="EMBL" id="RHHT01000015">
    <property type="protein sequence ID" value="RNB80856.1"/>
    <property type="molecule type" value="Genomic_DNA"/>
</dbReference>
<dbReference type="InterPro" id="IPR036388">
    <property type="entry name" value="WH-like_DNA-bd_sf"/>
</dbReference>
<comment type="caution">
    <text evidence="6">The sequence shown here is derived from an EMBL/GenBank/DDBJ whole genome shotgun (WGS) entry which is preliminary data.</text>
</comment>
<dbReference type="PANTHER" id="PTHR30419:SF28">
    <property type="entry name" value="HTH-TYPE TRANSCRIPTIONAL REGULATOR BSDA"/>
    <property type="match status" value="1"/>
</dbReference>
<dbReference type="RefSeq" id="WP_122912939.1">
    <property type="nucleotide sequence ID" value="NZ_RHHT01000015.1"/>
</dbReference>
<keyword evidence="2" id="KW-0805">Transcription regulation</keyword>
<keyword evidence="3" id="KW-0238">DNA-binding</keyword>
<comment type="similarity">
    <text evidence="1">Belongs to the LysR transcriptional regulatory family.</text>
</comment>
<accession>A0A3M8CYE8</accession>
<dbReference type="PRINTS" id="PR00039">
    <property type="entry name" value="HTHLYSR"/>
</dbReference>
<dbReference type="InterPro" id="IPR000847">
    <property type="entry name" value="LysR_HTH_N"/>
</dbReference>
<dbReference type="PANTHER" id="PTHR30419">
    <property type="entry name" value="HTH-TYPE TRANSCRIPTIONAL REGULATOR YBHD"/>
    <property type="match status" value="1"/>
</dbReference>
<evidence type="ECO:0000256" key="4">
    <source>
        <dbReference type="ARBA" id="ARBA00023163"/>
    </source>
</evidence>
<organism evidence="6 7">
    <name type="scientific">Brevibacillus panacihumi</name>
    <dbReference type="NCBI Taxonomy" id="497735"/>
    <lineage>
        <taxon>Bacteria</taxon>
        <taxon>Bacillati</taxon>
        <taxon>Bacillota</taxon>
        <taxon>Bacilli</taxon>
        <taxon>Bacillales</taxon>
        <taxon>Paenibacillaceae</taxon>
        <taxon>Brevibacillus</taxon>
    </lineage>
</organism>
<dbReference type="InterPro" id="IPR036390">
    <property type="entry name" value="WH_DNA-bd_sf"/>
</dbReference>
<name>A0A3M8CYE8_9BACL</name>
<gene>
    <name evidence="6" type="ORF">EDM58_08455</name>
</gene>
<evidence type="ECO:0000313" key="6">
    <source>
        <dbReference type="EMBL" id="RNB80856.1"/>
    </source>
</evidence>
<evidence type="ECO:0000256" key="3">
    <source>
        <dbReference type="ARBA" id="ARBA00023125"/>
    </source>
</evidence>
<evidence type="ECO:0000259" key="5">
    <source>
        <dbReference type="PROSITE" id="PS50931"/>
    </source>
</evidence>
<dbReference type="AlphaFoldDB" id="A0A3M8CYE8"/>
<dbReference type="Pfam" id="PF00126">
    <property type="entry name" value="HTH_1"/>
    <property type="match status" value="1"/>
</dbReference>